<protein>
    <submittedName>
        <fullName evidence="22">CUB domain-containing protein</fullName>
    </submittedName>
</protein>
<keyword evidence="14" id="KW-0472">Membrane</keyword>
<evidence type="ECO:0000256" key="15">
    <source>
        <dbReference type="ARBA" id="ARBA00023157"/>
    </source>
</evidence>
<comment type="caution">
    <text evidence="18">Lacks conserved residue(s) required for the propagation of feature annotation.</text>
</comment>
<dbReference type="PROSITE" id="PS51864">
    <property type="entry name" value="ASTACIN"/>
    <property type="match status" value="1"/>
</dbReference>
<dbReference type="PANTHER" id="PTHR10811">
    <property type="entry name" value="FRINGE-RELATED"/>
    <property type="match status" value="1"/>
</dbReference>
<dbReference type="Gene3D" id="2.20.100.10">
    <property type="entry name" value="Thrombospondin type-1 (TSP1) repeat"/>
    <property type="match status" value="1"/>
</dbReference>
<evidence type="ECO:0000259" key="20">
    <source>
        <dbReference type="PROSITE" id="PS51864"/>
    </source>
</evidence>
<keyword evidence="9" id="KW-0378">Hydrolase</keyword>
<evidence type="ECO:0000256" key="7">
    <source>
        <dbReference type="ARBA" id="ARBA00022692"/>
    </source>
</evidence>
<evidence type="ECO:0000256" key="4">
    <source>
        <dbReference type="ARBA" id="ARBA00022670"/>
    </source>
</evidence>
<evidence type="ECO:0000313" key="22">
    <source>
        <dbReference type="WBParaSite" id="Hba_19900"/>
    </source>
</evidence>
<dbReference type="Gene3D" id="2.60.120.290">
    <property type="entry name" value="Spermadhesin, CUB domain"/>
    <property type="match status" value="1"/>
</dbReference>
<evidence type="ECO:0000256" key="12">
    <source>
        <dbReference type="ARBA" id="ARBA00022989"/>
    </source>
</evidence>
<dbReference type="WBParaSite" id="Hba_19900">
    <property type="protein sequence ID" value="Hba_19900"/>
    <property type="gene ID" value="Hba_19900"/>
</dbReference>
<keyword evidence="12" id="KW-1133">Transmembrane helix</keyword>
<dbReference type="AlphaFoldDB" id="A0A1I7XQY3"/>
<dbReference type="InterPro" id="IPR000859">
    <property type="entry name" value="CUB_dom"/>
</dbReference>
<dbReference type="GO" id="GO:0006508">
    <property type="term" value="P:proteolysis"/>
    <property type="evidence" value="ECO:0007669"/>
    <property type="project" value="UniProtKB-KW"/>
</dbReference>
<dbReference type="InterPro" id="IPR003378">
    <property type="entry name" value="Fringe-like_glycosylTrfase"/>
</dbReference>
<proteinExistence type="inferred from homology"/>
<evidence type="ECO:0000256" key="3">
    <source>
        <dbReference type="ARBA" id="ARBA00022536"/>
    </source>
</evidence>
<organism evidence="21 22">
    <name type="scientific">Heterorhabditis bacteriophora</name>
    <name type="common">Entomopathogenic nematode worm</name>
    <dbReference type="NCBI Taxonomy" id="37862"/>
    <lineage>
        <taxon>Eukaryota</taxon>
        <taxon>Metazoa</taxon>
        <taxon>Ecdysozoa</taxon>
        <taxon>Nematoda</taxon>
        <taxon>Chromadorea</taxon>
        <taxon>Rhabditida</taxon>
        <taxon>Rhabditina</taxon>
        <taxon>Rhabditomorpha</taxon>
        <taxon>Strongyloidea</taxon>
        <taxon>Heterorhabditidae</taxon>
        <taxon>Heterorhabditis</taxon>
    </lineage>
</organism>
<evidence type="ECO:0000256" key="8">
    <source>
        <dbReference type="ARBA" id="ARBA00022723"/>
    </source>
</evidence>
<evidence type="ECO:0000256" key="13">
    <source>
        <dbReference type="ARBA" id="ARBA00023049"/>
    </source>
</evidence>
<evidence type="ECO:0000256" key="1">
    <source>
        <dbReference type="ARBA" id="ARBA00004606"/>
    </source>
</evidence>
<evidence type="ECO:0000256" key="5">
    <source>
        <dbReference type="ARBA" id="ARBA00022676"/>
    </source>
</evidence>
<keyword evidence="5" id="KW-0328">Glycosyltransferase</keyword>
<sequence length="509" mass="57793">MHYGPYGFASDPYTPTIRTLERTQQSTIGQRAGPSFLDYQAARQEIQYISSPNYPDNFPLNTECYWMIQAAPGGRAFLEFVGDFDFLCEDTCDKSYVEVKYHNDKRLTGARISTLTVAPTFEIFATTQTPDVINLGIECGCNEWAEWVGVCSQQCGGCGHRRRTRVCQKDSCRKEEKRPCNFNVCPTGTNFLINNGEFHILWRGCCVGLFSSVSVNWRSANCPSWLSERTPIALAPPFHQCHLTKLAWAMCHTDSVVSFLFFFLLQVLYCIGDNELVISVKTTGKFHKTRVAQILETWYKDAKDETYFFTDMQDNGLNEKVRGHLITTNCSAGHTRWSCHFDDDNYVNIPTLYRLLSSLDPMKEWYLGKSSTGKPMSVVDNGKKVEFWFGTGGAGLCISRKLLSRLSPLIKNGTFERIGNKIMLPDDVTLGYIIERNLNVPLTNISQFHSHLEQLSMLNPRKLRSQITLSGSSWWRSGKAVENLVHIPAKDSTDLLRFQALYDLLHSNT</sequence>
<keyword evidence="11" id="KW-0735">Signal-anchor</keyword>
<keyword evidence="21" id="KW-1185">Reference proteome</keyword>
<keyword evidence="8" id="KW-0479">Metal-binding</keyword>
<comment type="similarity">
    <text evidence="2">Belongs to the glycosyltransferase 31 family.</text>
</comment>
<dbReference type="InterPro" id="IPR035914">
    <property type="entry name" value="Sperma_CUB_dom_sf"/>
</dbReference>
<keyword evidence="10" id="KW-0862">Zinc</keyword>
<dbReference type="Gene3D" id="3.40.390.10">
    <property type="entry name" value="Collagenase (Catalytic Domain)"/>
    <property type="match status" value="1"/>
</dbReference>
<keyword evidence="16" id="KW-0325">Glycoprotein</keyword>
<dbReference type="GO" id="GO:0016020">
    <property type="term" value="C:membrane"/>
    <property type="evidence" value="ECO:0007669"/>
    <property type="project" value="UniProtKB-SubCell"/>
</dbReference>
<keyword evidence="6" id="KW-0808">Transferase</keyword>
<feature type="domain" description="Peptidase M12A" evidence="20">
    <location>
        <begin position="1"/>
        <end position="50"/>
    </location>
</feature>
<dbReference type="InterPro" id="IPR024079">
    <property type="entry name" value="MetalloPept_cat_dom_sf"/>
</dbReference>
<dbReference type="GO" id="GO:0004222">
    <property type="term" value="F:metalloendopeptidase activity"/>
    <property type="evidence" value="ECO:0007669"/>
    <property type="project" value="InterPro"/>
</dbReference>
<keyword evidence="15" id="KW-1015">Disulfide bond</keyword>
<dbReference type="GO" id="GO:0016757">
    <property type="term" value="F:glycosyltransferase activity"/>
    <property type="evidence" value="ECO:0007669"/>
    <property type="project" value="UniProtKB-KW"/>
</dbReference>
<dbReference type="GO" id="GO:0046872">
    <property type="term" value="F:metal ion binding"/>
    <property type="evidence" value="ECO:0007669"/>
    <property type="project" value="UniProtKB-KW"/>
</dbReference>
<dbReference type="SMART" id="SM00042">
    <property type="entry name" value="CUB"/>
    <property type="match status" value="1"/>
</dbReference>
<dbReference type="InterPro" id="IPR001506">
    <property type="entry name" value="Peptidase_M12A"/>
</dbReference>
<dbReference type="Proteomes" id="UP000095283">
    <property type="component" value="Unplaced"/>
</dbReference>
<dbReference type="SUPFAM" id="SSF49854">
    <property type="entry name" value="Spermadhesin, CUB domain"/>
    <property type="match status" value="1"/>
</dbReference>
<evidence type="ECO:0000256" key="11">
    <source>
        <dbReference type="ARBA" id="ARBA00022968"/>
    </source>
</evidence>
<evidence type="ECO:0000256" key="14">
    <source>
        <dbReference type="ARBA" id="ARBA00023136"/>
    </source>
</evidence>
<keyword evidence="13" id="KW-0482">Metalloprotease</keyword>
<evidence type="ECO:0000256" key="18">
    <source>
        <dbReference type="PROSITE-ProRule" id="PRU00059"/>
    </source>
</evidence>
<dbReference type="GO" id="GO:0012505">
    <property type="term" value="C:endomembrane system"/>
    <property type="evidence" value="ECO:0007669"/>
    <property type="project" value="UniProtKB-SubCell"/>
</dbReference>
<evidence type="ECO:0000256" key="17">
    <source>
        <dbReference type="ARBA" id="ARBA00037847"/>
    </source>
</evidence>
<dbReference type="PROSITE" id="PS50092">
    <property type="entry name" value="TSP1"/>
    <property type="match status" value="1"/>
</dbReference>
<keyword evidence="7" id="KW-0812">Transmembrane</keyword>
<evidence type="ECO:0000256" key="2">
    <source>
        <dbReference type="ARBA" id="ARBA00008661"/>
    </source>
</evidence>
<evidence type="ECO:0000256" key="16">
    <source>
        <dbReference type="ARBA" id="ARBA00023180"/>
    </source>
</evidence>
<dbReference type="Pfam" id="PF00431">
    <property type="entry name" value="CUB"/>
    <property type="match status" value="1"/>
</dbReference>
<dbReference type="Gene3D" id="3.90.550.50">
    <property type="match status" value="1"/>
</dbReference>
<dbReference type="CDD" id="cd00041">
    <property type="entry name" value="CUB"/>
    <property type="match status" value="1"/>
</dbReference>
<accession>A0A1I7XQY3</accession>
<keyword evidence="4" id="KW-0645">Protease</keyword>
<evidence type="ECO:0000256" key="10">
    <source>
        <dbReference type="ARBA" id="ARBA00022833"/>
    </source>
</evidence>
<evidence type="ECO:0000256" key="6">
    <source>
        <dbReference type="ARBA" id="ARBA00022679"/>
    </source>
</evidence>
<feature type="domain" description="CUB" evidence="19">
    <location>
        <begin position="32"/>
        <end position="109"/>
    </location>
</feature>
<dbReference type="PROSITE" id="PS01180">
    <property type="entry name" value="CUB"/>
    <property type="match status" value="1"/>
</dbReference>
<dbReference type="InterPro" id="IPR036383">
    <property type="entry name" value="TSP1_rpt_sf"/>
</dbReference>
<dbReference type="InterPro" id="IPR000884">
    <property type="entry name" value="TSP1_rpt"/>
</dbReference>
<name>A0A1I7XQY3_HETBA</name>
<comment type="subcellular location">
    <subcellularLocation>
        <location evidence="17">Endomembrane system</location>
        <topology evidence="17">Single-pass membrane protein</topology>
    </subcellularLocation>
    <subcellularLocation>
        <location evidence="1">Membrane</location>
        <topology evidence="1">Single-pass type II membrane protein</topology>
    </subcellularLocation>
</comment>
<evidence type="ECO:0000256" key="9">
    <source>
        <dbReference type="ARBA" id="ARBA00022801"/>
    </source>
</evidence>
<evidence type="ECO:0000259" key="19">
    <source>
        <dbReference type="PROSITE" id="PS01180"/>
    </source>
</evidence>
<reference evidence="22" key="1">
    <citation type="submission" date="2016-11" db="UniProtKB">
        <authorList>
            <consortium name="WormBaseParasite"/>
        </authorList>
    </citation>
    <scope>IDENTIFICATION</scope>
</reference>
<dbReference type="Pfam" id="PF02434">
    <property type="entry name" value="Fringe"/>
    <property type="match status" value="1"/>
</dbReference>
<dbReference type="SMART" id="SM00209">
    <property type="entry name" value="TSP1"/>
    <property type="match status" value="1"/>
</dbReference>
<keyword evidence="3" id="KW-0245">EGF-like domain</keyword>
<evidence type="ECO:0000313" key="21">
    <source>
        <dbReference type="Proteomes" id="UP000095283"/>
    </source>
</evidence>